<accession>A0A4P7D892</accession>
<evidence type="ECO:0000256" key="2">
    <source>
        <dbReference type="RuleBase" id="RU362097"/>
    </source>
</evidence>
<name>A0A4P7D892_9BURK</name>
<keyword evidence="2" id="KW-0564">Palmitate</keyword>
<evidence type="ECO:0000313" key="3">
    <source>
        <dbReference type="EMBL" id="QBR03637.1"/>
    </source>
</evidence>
<comment type="similarity">
    <text evidence="1 2">Belongs to the outer membrane factor (OMF) (TC 1.B.17) family.</text>
</comment>
<dbReference type="OrthoDB" id="9770517at2"/>
<dbReference type="RefSeq" id="WP_134759239.1">
    <property type="nucleotide sequence ID" value="NZ_CP038151.1"/>
</dbReference>
<dbReference type="Gene3D" id="1.20.1600.10">
    <property type="entry name" value="Outer membrane efflux proteins (OEP)"/>
    <property type="match status" value="1"/>
</dbReference>
<keyword evidence="2" id="KW-1134">Transmembrane beta strand</keyword>
<evidence type="ECO:0000256" key="1">
    <source>
        <dbReference type="ARBA" id="ARBA00007613"/>
    </source>
</evidence>
<keyword evidence="2" id="KW-0472">Membrane</keyword>
<organism evidence="3 4">
    <name type="scientific">Paraburkholderia pallida</name>
    <dbReference type="NCBI Taxonomy" id="2547399"/>
    <lineage>
        <taxon>Bacteria</taxon>
        <taxon>Pseudomonadati</taxon>
        <taxon>Pseudomonadota</taxon>
        <taxon>Betaproteobacteria</taxon>
        <taxon>Burkholderiales</taxon>
        <taxon>Burkholderiaceae</taxon>
        <taxon>Paraburkholderia</taxon>
    </lineage>
</organism>
<dbReference type="KEGG" id="ppai:E1956_41755"/>
<keyword evidence="2" id="KW-0449">Lipoprotein</keyword>
<keyword evidence="4" id="KW-1185">Reference proteome</keyword>
<dbReference type="AlphaFoldDB" id="A0A4P7D892"/>
<sequence length="524" mass="56178">MFDRPLTSLHRTVVACTAASLAGCSTLPHYGAPRVDLPAHYATRSNTPPQAAPGWAVAAPADGNPRGPWWTIFGDTELDQLETHVDVSNQTVRQAVANLEAARAMIEYQRAGYAPTVTAAIAAQRYRTSQNLVDHSLAGKTIPDYSMGIAASWEPDLFGRVRDATTEALANAQATEADLESVRLSVTSQLAVDYFDLRTLDRQRKLLDDTVTAYSDALRIVQQQLADGAIDASAVAQAQTQLESARTEDSDVDVQRAQLQHAIATLIGVPASSFLLPPQVGLVAVPPIPAGVPSALLERRPDIAAAERRVAAANAVIGEARAAFYPDLTLSTSAGLESTFFAPWLTAPSFFWSLGVQLAGTLFDDGRRAATLKGANAQYDAAVAAYRQTVLTAFQQVEDNLSALDTLAGEAESQQRATAAARLALKLTTNRYQAGAVNYLDVVTSQTIALANERSEEQIAGRRLDASVHLLNALGGGWDRASSQTGALTDEFRDTRGADYRALSFTHRQDRDVRSIVGYLDGTR</sequence>
<dbReference type="PROSITE" id="PS51257">
    <property type="entry name" value="PROKAR_LIPOPROTEIN"/>
    <property type="match status" value="1"/>
</dbReference>
<gene>
    <name evidence="3" type="ORF">E1956_41755</name>
</gene>
<dbReference type="PANTHER" id="PTHR30203">
    <property type="entry name" value="OUTER MEMBRANE CATION EFFLUX PROTEIN"/>
    <property type="match status" value="1"/>
</dbReference>
<proteinExistence type="inferred from homology"/>
<dbReference type="InterPro" id="IPR003423">
    <property type="entry name" value="OMP_efflux"/>
</dbReference>
<comment type="subcellular location">
    <subcellularLocation>
        <location evidence="2">Cell membrane</location>
        <topology evidence="2">Lipid-anchor</topology>
    </subcellularLocation>
</comment>
<dbReference type="InterPro" id="IPR010131">
    <property type="entry name" value="MdtP/NodT-like"/>
</dbReference>
<keyword evidence="2" id="KW-0812">Transmembrane</keyword>
<dbReference type="SUPFAM" id="SSF56954">
    <property type="entry name" value="Outer membrane efflux proteins (OEP)"/>
    <property type="match status" value="1"/>
</dbReference>
<dbReference type="Pfam" id="PF02321">
    <property type="entry name" value="OEP"/>
    <property type="match status" value="2"/>
</dbReference>
<protein>
    <submittedName>
        <fullName evidence="3">Efflux transporter outer membrane subunit</fullName>
    </submittedName>
</protein>
<reference evidence="3 4" key="1">
    <citation type="submission" date="2019-03" db="EMBL/GenBank/DDBJ databases">
        <title>Paraburkholderia sp. 7MH5, isolated from subtropical forest soil.</title>
        <authorList>
            <person name="Gao Z.-H."/>
            <person name="Qiu L.-H."/>
        </authorList>
    </citation>
    <scope>NUCLEOTIDE SEQUENCE [LARGE SCALE GENOMIC DNA]</scope>
    <source>
        <strain evidence="3 4">7MH5</strain>
    </source>
</reference>
<dbReference type="PANTHER" id="PTHR30203:SF33">
    <property type="entry name" value="BLR4455 PROTEIN"/>
    <property type="match status" value="1"/>
</dbReference>
<dbReference type="NCBIfam" id="TIGR01845">
    <property type="entry name" value="outer_NodT"/>
    <property type="match status" value="1"/>
</dbReference>
<evidence type="ECO:0000313" key="4">
    <source>
        <dbReference type="Proteomes" id="UP000295727"/>
    </source>
</evidence>
<dbReference type="Gene3D" id="2.20.200.10">
    <property type="entry name" value="Outer membrane efflux proteins (OEP)"/>
    <property type="match status" value="1"/>
</dbReference>
<dbReference type="Proteomes" id="UP000295727">
    <property type="component" value="Chromosome 4"/>
</dbReference>
<dbReference type="GO" id="GO:0005886">
    <property type="term" value="C:plasma membrane"/>
    <property type="evidence" value="ECO:0007669"/>
    <property type="project" value="UniProtKB-SubCell"/>
</dbReference>
<dbReference type="GO" id="GO:0015562">
    <property type="term" value="F:efflux transmembrane transporter activity"/>
    <property type="evidence" value="ECO:0007669"/>
    <property type="project" value="InterPro"/>
</dbReference>
<dbReference type="EMBL" id="CP038151">
    <property type="protein sequence ID" value="QBR03637.1"/>
    <property type="molecule type" value="Genomic_DNA"/>
</dbReference>